<dbReference type="GO" id="GO:0009245">
    <property type="term" value="P:lipid A biosynthetic process"/>
    <property type="evidence" value="ECO:0007669"/>
    <property type="project" value="UniProtKB-KW"/>
</dbReference>
<dbReference type="PANTHER" id="PTHR43480">
    <property type="entry name" value="ACYL-[ACYL-CARRIER-PROTEIN]--UDP-N-ACETYLGLUCOSAMINE O-ACYLTRANSFERASE"/>
    <property type="match status" value="1"/>
</dbReference>
<sequence length="340" mass="36750">MFSSRALQHLSILSGASFRLFIRGIHGGIFEGGREEANSIHPTALIHHNAIIGKRVSVGPFCTVGPEVQIGNACQLHAGSHVTGNTVLGDNCTVLSGAIVGADLPGRTIIGCNNVIGYHAVVGVKCQDLKYKVGDECFLIVGDNNDIREFTSIHRSSKSSDTTVIGNGNLIMGSCHIAHDCKVGNNNIFANNTLFAGHVVIEDCCHTAGAIVVHQFCHIGSYSFIGGGSVISQDVPKYMMVSGDRAEIRGLNLEGLRRNGFSSEEVQTIRKAYRKIFMSSDTTTGCFEDRLSEVEQNRELFGVSVVCSMVKSIRDSFKGTRRGICKFRHLFGSSRDYGFS</sequence>
<dbReference type="CDD" id="cd03351">
    <property type="entry name" value="LbH_UDP-GlcNAc_AT"/>
    <property type="match status" value="1"/>
</dbReference>
<dbReference type="GO" id="GO:0008780">
    <property type="term" value="F:acyl-[acyl-carrier-protein]-UDP-N-acetylglucosamine O-acyltransferase activity"/>
    <property type="evidence" value="ECO:0007669"/>
    <property type="project" value="InterPro"/>
</dbReference>
<dbReference type="NCBIfam" id="NF003657">
    <property type="entry name" value="PRK05289.1"/>
    <property type="match status" value="1"/>
</dbReference>
<dbReference type="EMBL" id="JAGYWB010000004">
    <property type="protein sequence ID" value="KAI0524669.1"/>
    <property type="molecule type" value="Genomic_DNA"/>
</dbReference>
<dbReference type="InterPro" id="IPR010137">
    <property type="entry name" value="Lipid_A_LpxA"/>
</dbReference>
<dbReference type="SMR" id="A0A8T3BZG8"/>
<keyword evidence="2" id="KW-0441">Lipid A biosynthesis</keyword>
<keyword evidence="1" id="KW-0444">Lipid biosynthesis</keyword>
<reference evidence="7" key="1">
    <citation type="journal article" date="2022" name="Front. Genet.">
        <title>Chromosome-Scale Assembly of the Dendrobium nobile Genome Provides Insights Into the Molecular Mechanism of the Biosynthesis of the Medicinal Active Ingredient of Dendrobium.</title>
        <authorList>
            <person name="Xu Q."/>
            <person name="Niu S.-C."/>
            <person name="Li K.-L."/>
            <person name="Zheng P.-J."/>
            <person name="Zhang X.-J."/>
            <person name="Jia Y."/>
            <person name="Liu Y."/>
            <person name="Niu Y.-X."/>
            <person name="Yu L.-H."/>
            <person name="Chen D.-F."/>
            <person name="Zhang G.-Q."/>
        </authorList>
    </citation>
    <scope>NUCLEOTIDE SEQUENCE</scope>
    <source>
        <tissue evidence="7">Leaf</tissue>
    </source>
</reference>
<keyword evidence="8" id="KW-1185">Reference proteome</keyword>
<dbReference type="Proteomes" id="UP000829196">
    <property type="component" value="Unassembled WGS sequence"/>
</dbReference>
<dbReference type="InterPro" id="IPR037157">
    <property type="entry name" value="Acetyltransf_C_sf"/>
</dbReference>
<evidence type="ECO:0000256" key="1">
    <source>
        <dbReference type="ARBA" id="ARBA00022516"/>
    </source>
</evidence>
<evidence type="ECO:0000256" key="2">
    <source>
        <dbReference type="ARBA" id="ARBA00022556"/>
    </source>
</evidence>
<dbReference type="InterPro" id="IPR011004">
    <property type="entry name" value="Trimer_LpxA-like_sf"/>
</dbReference>
<evidence type="ECO:0000256" key="3">
    <source>
        <dbReference type="ARBA" id="ARBA00022679"/>
    </source>
</evidence>
<name>A0A8T3BZG8_DENNO</name>
<dbReference type="InterPro" id="IPR029098">
    <property type="entry name" value="Acetyltransf_C"/>
</dbReference>
<protein>
    <recommendedName>
        <fullName evidence="6">UDP N-acetylglucosamine O-acyltransferase C-terminal domain-containing protein</fullName>
    </recommendedName>
</protein>
<dbReference type="GO" id="GO:0016020">
    <property type="term" value="C:membrane"/>
    <property type="evidence" value="ECO:0007669"/>
    <property type="project" value="GOC"/>
</dbReference>
<evidence type="ECO:0000256" key="5">
    <source>
        <dbReference type="ARBA" id="ARBA00023315"/>
    </source>
</evidence>
<dbReference type="Pfam" id="PF13720">
    <property type="entry name" value="Acetyltransf_11"/>
    <property type="match status" value="1"/>
</dbReference>
<dbReference type="InterPro" id="IPR001451">
    <property type="entry name" value="Hexapep"/>
</dbReference>
<dbReference type="OrthoDB" id="25818at2759"/>
<evidence type="ECO:0000313" key="8">
    <source>
        <dbReference type="Proteomes" id="UP000829196"/>
    </source>
</evidence>
<dbReference type="Pfam" id="PF00132">
    <property type="entry name" value="Hexapep"/>
    <property type="match status" value="2"/>
</dbReference>
<evidence type="ECO:0000256" key="4">
    <source>
        <dbReference type="ARBA" id="ARBA00023098"/>
    </source>
</evidence>
<dbReference type="PANTHER" id="PTHR43480:SF1">
    <property type="entry name" value="ACYL-[ACYL-CARRIER-PROTEIN]--UDP-N-ACETYLGLUCOSAMINE O-ACYLTRANSFERASE, MITOCHONDRIAL-RELATED"/>
    <property type="match status" value="1"/>
</dbReference>
<accession>A0A8T3BZG8</accession>
<dbReference type="Gene3D" id="1.20.1180.10">
    <property type="entry name" value="Udp N-acetylglucosamine O-acyltransferase, C-terminal domain"/>
    <property type="match status" value="1"/>
</dbReference>
<keyword evidence="3" id="KW-0808">Transferase</keyword>
<dbReference type="SUPFAM" id="SSF51161">
    <property type="entry name" value="Trimeric LpxA-like enzymes"/>
    <property type="match status" value="2"/>
</dbReference>
<organism evidence="7 8">
    <name type="scientific">Dendrobium nobile</name>
    <name type="common">Orchid</name>
    <dbReference type="NCBI Taxonomy" id="94219"/>
    <lineage>
        <taxon>Eukaryota</taxon>
        <taxon>Viridiplantae</taxon>
        <taxon>Streptophyta</taxon>
        <taxon>Embryophyta</taxon>
        <taxon>Tracheophyta</taxon>
        <taxon>Spermatophyta</taxon>
        <taxon>Magnoliopsida</taxon>
        <taxon>Liliopsida</taxon>
        <taxon>Asparagales</taxon>
        <taxon>Orchidaceae</taxon>
        <taxon>Epidendroideae</taxon>
        <taxon>Malaxideae</taxon>
        <taxon>Dendrobiinae</taxon>
        <taxon>Dendrobium</taxon>
    </lineage>
</organism>
<comment type="caution">
    <text evidence="7">The sequence shown here is derived from an EMBL/GenBank/DDBJ whole genome shotgun (WGS) entry which is preliminary data.</text>
</comment>
<keyword evidence="4" id="KW-0443">Lipid metabolism</keyword>
<dbReference type="Gene3D" id="2.160.10.10">
    <property type="entry name" value="Hexapeptide repeat proteins"/>
    <property type="match status" value="1"/>
</dbReference>
<dbReference type="AlphaFoldDB" id="A0A8T3BZG8"/>
<proteinExistence type="predicted"/>
<evidence type="ECO:0000259" key="6">
    <source>
        <dbReference type="Pfam" id="PF13720"/>
    </source>
</evidence>
<keyword evidence="5" id="KW-0012">Acyltransferase</keyword>
<feature type="domain" description="UDP N-acetylglucosamine O-acyltransferase C-terminal" evidence="6">
    <location>
        <begin position="234"/>
        <end position="325"/>
    </location>
</feature>
<evidence type="ECO:0000313" key="7">
    <source>
        <dbReference type="EMBL" id="KAI0524669.1"/>
    </source>
</evidence>
<gene>
    <name evidence="7" type="ORF">KFK09_004049</name>
</gene>